<dbReference type="NCBIfam" id="TIGR04354">
    <property type="entry name" value="amphi-Trp"/>
    <property type="match status" value="1"/>
</dbReference>
<name>A0ABD6D3A7_9EURY</name>
<dbReference type="InterPro" id="IPR027598">
    <property type="entry name" value="Amphi-Trp_dom"/>
</dbReference>
<dbReference type="Proteomes" id="UP001597052">
    <property type="component" value="Unassembled WGS sequence"/>
</dbReference>
<accession>A0ABD6D3A7</accession>
<evidence type="ECO:0000313" key="1">
    <source>
        <dbReference type="EMBL" id="MFD1640522.1"/>
    </source>
</evidence>
<keyword evidence="2" id="KW-1185">Reference proteome</keyword>
<comment type="caution">
    <text evidence="1">The sequence shown here is derived from an EMBL/GenBank/DDBJ whole genome shotgun (WGS) entry which is preliminary data.</text>
</comment>
<dbReference type="EMBL" id="JBHUDM010000001">
    <property type="protein sequence ID" value="MFD1640522.1"/>
    <property type="molecule type" value="Genomic_DNA"/>
</dbReference>
<protein>
    <submittedName>
        <fullName evidence="1">Amphi-Trp domain-containing protein</fullName>
    </submittedName>
</protein>
<gene>
    <name evidence="1" type="ORF">ACFSBW_01355</name>
</gene>
<dbReference type="RefSeq" id="WP_256397525.1">
    <property type="nucleotide sequence ID" value="NZ_JANHDJ010000007.1"/>
</dbReference>
<dbReference type="AlphaFoldDB" id="A0ABD6D3A7"/>
<proteinExistence type="predicted"/>
<organism evidence="1 2">
    <name type="scientific">Halohasta litorea</name>
    <dbReference type="NCBI Taxonomy" id="869891"/>
    <lineage>
        <taxon>Archaea</taxon>
        <taxon>Methanobacteriati</taxon>
        <taxon>Methanobacteriota</taxon>
        <taxon>Stenosarchaea group</taxon>
        <taxon>Halobacteria</taxon>
        <taxon>Halobacteriales</taxon>
        <taxon>Haloferacaceae</taxon>
        <taxon>Halohasta</taxon>
    </lineage>
</organism>
<evidence type="ECO:0000313" key="2">
    <source>
        <dbReference type="Proteomes" id="UP001597052"/>
    </source>
</evidence>
<sequence length="101" mass="11556">MSDHDTEHETADAERTIIRSGRNFEQEYRLDASEAGEFLIALGEQLRDDDELTIVDDEWELPFAFGEPVELDVDYEGMDEPELEIEIEIPGRTDATAPRVE</sequence>
<reference evidence="1 2" key="1">
    <citation type="journal article" date="2019" name="Int. J. Syst. Evol. Microbiol.">
        <title>The Global Catalogue of Microorganisms (GCM) 10K type strain sequencing project: providing services to taxonomists for standard genome sequencing and annotation.</title>
        <authorList>
            <consortium name="The Broad Institute Genomics Platform"/>
            <consortium name="The Broad Institute Genome Sequencing Center for Infectious Disease"/>
            <person name="Wu L."/>
            <person name="Ma J."/>
        </authorList>
    </citation>
    <scope>NUCLEOTIDE SEQUENCE [LARGE SCALE GENOMIC DNA]</scope>
    <source>
        <strain evidence="1 2">CGMCC 1.10593</strain>
    </source>
</reference>